<reference evidence="3 4" key="1">
    <citation type="journal article" date="2018" name="Sci. Data">
        <title>The draft genome sequence of cork oak.</title>
        <authorList>
            <person name="Ramos A.M."/>
            <person name="Usie A."/>
            <person name="Barbosa P."/>
            <person name="Barros P.M."/>
            <person name="Capote T."/>
            <person name="Chaves I."/>
            <person name="Simoes F."/>
            <person name="Abreu I."/>
            <person name="Carrasquinho I."/>
            <person name="Faro C."/>
            <person name="Guimaraes J.B."/>
            <person name="Mendonca D."/>
            <person name="Nobrega F."/>
            <person name="Rodrigues L."/>
            <person name="Saibo N.J.M."/>
            <person name="Varela M.C."/>
            <person name="Egas C."/>
            <person name="Matos J."/>
            <person name="Miguel C.M."/>
            <person name="Oliveira M.M."/>
            <person name="Ricardo C.P."/>
            <person name="Goncalves S."/>
        </authorList>
    </citation>
    <scope>NUCLEOTIDE SEQUENCE [LARGE SCALE GENOMIC DNA]</scope>
    <source>
        <strain evidence="4">cv. HL8</strain>
    </source>
</reference>
<protein>
    <recommendedName>
        <fullName evidence="2">DC1 domain-containing protein</fullName>
    </recommendedName>
</protein>
<sequence>MSLILQLHKPILRDQKEKVVGEKVSYMGIMNGQPEPEIHHFSHQHPLQLSNYLPQQTLNLALCSGCKLGASGSIYCCTFCSYFLHISFTNPTITSSISHSHLLMITKASHAIYAWSSWGLCDFDAHSGCATANPRPPLTQNCVVPASPYYQVLGNQSQIGPLMQNCMAPRAAPQFQTRYPVQNHVNYAHQGSYGSVGPIGIKQRNGMLNQAIKGISESLGLTLVQGLLGGGGGSNGVMNTSGGDASASEGGIFWGSIRIWRRRMKSMRSKE</sequence>
<evidence type="ECO:0000259" key="2">
    <source>
        <dbReference type="Pfam" id="PF03107"/>
    </source>
</evidence>
<keyword evidence="4" id="KW-1185">Reference proteome</keyword>
<feature type="domain" description="DC1" evidence="2">
    <location>
        <begin position="41"/>
        <end position="86"/>
    </location>
</feature>
<dbReference type="InterPro" id="IPR046349">
    <property type="entry name" value="C1-like_sf"/>
</dbReference>
<proteinExistence type="predicted"/>
<dbReference type="Pfam" id="PF03107">
    <property type="entry name" value="C1_2"/>
    <property type="match status" value="1"/>
</dbReference>
<name>A0AAW0LR62_QUESU</name>
<dbReference type="AlphaFoldDB" id="A0AAW0LR62"/>
<gene>
    <name evidence="3" type="ORF">CFP56_035803</name>
</gene>
<organism evidence="3 4">
    <name type="scientific">Quercus suber</name>
    <name type="common">Cork oak</name>
    <dbReference type="NCBI Taxonomy" id="58331"/>
    <lineage>
        <taxon>Eukaryota</taxon>
        <taxon>Viridiplantae</taxon>
        <taxon>Streptophyta</taxon>
        <taxon>Embryophyta</taxon>
        <taxon>Tracheophyta</taxon>
        <taxon>Spermatophyta</taxon>
        <taxon>Magnoliopsida</taxon>
        <taxon>eudicotyledons</taxon>
        <taxon>Gunneridae</taxon>
        <taxon>Pentapetalae</taxon>
        <taxon>rosids</taxon>
        <taxon>fabids</taxon>
        <taxon>Fagales</taxon>
        <taxon>Fagaceae</taxon>
        <taxon>Quercus</taxon>
    </lineage>
</organism>
<accession>A0AAW0LR62</accession>
<keyword evidence="1" id="KW-0677">Repeat</keyword>
<dbReference type="Proteomes" id="UP000237347">
    <property type="component" value="Unassembled WGS sequence"/>
</dbReference>
<comment type="caution">
    <text evidence="3">The sequence shown here is derived from an EMBL/GenBank/DDBJ whole genome shotgun (WGS) entry which is preliminary data.</text>
</comment>
<evidence type="ECO:0000313" key="3">
    <source>
        <dbReference type="EMBL" id="KAK7853424.1"/>
    </source>
</evidence>
<evidence type="ECO:0000313" key="4">
    <source>
        <dbReference type="Proteomes" id="UP000237347"/>
    </source>
</evidence>
<dbReference type="EMBL" id="PKMF04000065">
    <property type="protein sequence ID" value="KAK7853424.1"/>
    <property type="molecule type" value="Genomic_DNA"/>
</dbReference>
<dbReference type="SUPFAM" id="SSF57889">
    <property type="entry name" value="Cysteine-rich domain"/>
    <property type="match status" value="1"/>
</dbReference>
<evidence type="ECO:0000256" key="1">
    <source>
        <dbReference type="ARBA" id="ARBA00022737"/>
    </source>
</evidence>
<dbReference type="InterPro" id="IPR004146">
    <property type="entry name" value="DC1"/>
</dbReference>